<evidence type="ECO:0000256" key="5">
    <source>
        <dbReference type="ARBA" id="ARBA00022801"/>
    </source>
</evidence>
<dbReference type="InterPro" id="IPR014881">
    <property type="entry name" value="NOB1_Zn-bd"/>
</dbReference>
<dbReference type="EMBL" id="SUNJ01000112">
    <property type="protein sequence ID" value="TPP67880.1"/>
    <property type="molecule type" value="Genomic_DNA"/>
</dbReference>
<dbReference type="PANTHER" id="PTHR12814">
    <property type="entry name" value="RNA-BINDING PROTEIN NOB1"/>
    <property type="match status" value="1"/>
</dbReference>
<dbReference type="FunFam" id="3.40.50.1010:FF:000020">
    <property type="entry name" value="20S-pre-rRNA D-site endonuclease NOB1"/>
    <property type="match status" value="1"/>
</dbReference>
<comment type="similarity">
    <text evidence="2 8">Belongs to the NOB1 family.</text>
</comment>
<dbReference type="GO" id="GO:0016787">
    <property type="term" value="F:hydrolase activity"/>
    <property type="evidence" value="ECO:0007669"/>
    <property type="project" value="UniProtKB-KW"/>
</dbReference>
<keyword evidence="7 8" id="KW-0539">Nucleus</keyword>
<organism evidence="13 14">
    <name type="scientific">Fasciola gigantica</name>
    <name type="common">Giant liver fluke</name>
    <dbReference type="NCBI Taxonomy" id="46835"/>
    <lineage>
        <taxon>Eukaryota</taxon>
        <taxon>Metazoa</taxon>
        <taxon>Spiralia</taxon>
        <taxon>Lophotrochozoa</taxon>
        <taxon>Platyhelminthes</taxon>
        <taxon>Trematoda</taxon>
        <taxon>Digenea</taxon>
        <taxon>Plagiorchiida</taxon>
        <taxon>Echinostomata</taxon>
        <taxon>Echinostomatoidea</taxon>
        <taxon>Fasciolidae</taxon>
        <taxon>Fasciola</taxon>
    </lineage>
</organism>
<dbReference type="GO" id="GO:0030688">
    <property type="term" value="C:preribosome, small subunit precursor"/>
    <property type="evidence" value="ECO:0007669"/>
    <property type="project" value="TreeGrafter"/>
</dbReference>
<dbReference type="InterPro" id="IPR039907">
    <property type="entry name" value="NOB1"/>
</dbReference>
<comment type="function">
    <text evidence="8">May play a role in mRNA degradation.</text>
</comment>
<name>A0A504ZF27_FASGI</name>
<keyword evidence="5" id="KW-0378">Hydrolase</keyword>
<protein>
    <recommendedName>
        <fullName evidence="8">RNA-binding protein NOB1</fullName>
    </recommendedName>
</protein>
<dbReference type="STRING" id="46835.A0A504ZF27"/>
<dbReference type="SUPFAM" id="SSF144206">
    <property type="entry name" value="NOB1 zinc finger-like"/>
    <property type="match status" value="1"/>
</dbReference>
<feature type="binding site" evidence="9">
    <location>
        <position position="290"/>
    </location>
    <ligand>
        <name>Zn(2+)</name>
        <dbReference type="ChEBI" id="CHEBI:29105"/>
    </ligand>
</feature>
<comment type="caution">
    <text evidence="13">The sequence shown here is derived from an EMBL/GenBank/DDBJ whole genome shotgun (WGS) entry which is preliminary data.</text>
</comment>
<dbReference type="AlphaFoldDB" id="A0A504ZF27"/>
<feature type="domain" description="Nin one binding (NOB1) Zn-ribbon-like" evidence="11">
    <location>
        <begin position="265"/>
        <end position="336"/>
    </location>
</feature>
<evidence type="ECO:0000256" key="4">
    <source>
        <dbReference type="ARBA" id="ARBA00022723"/>
    </source>
</evidence>
<keyword evidence="4 8" id="KW-0479">Metal-binding</keyword>
<evidence type="ECO:0000256" key="8">
    <source>
        <dbReference type="PIRNR" id="PIRNR037125"/>
    </source>
</evidence>
<proteinExistence type="inferred from homology"/>
<keyword evidence="14" id="KW-1185">Reference proteome</keyword>
<dbReference type="GO" id="GO:0046872">
    <property type="term" value="F:metal ion binding"/>
    <property type="evidence" value="ECO:0007669"/>
    <property type="project" value="UniProtKB-UniRule"/>
</dbReference>
<keyword evidence="6 8" id="KW-0862">Zinc</keyword>
<evidence type="ECO:0000256" key="10">
    <source>
        <dbReference type="SAM" id="MobiDB-lite"/>
    </source>
</evidence>
<dbReference type="OrthoDB" id="446759at2759"/>
<feature type="compositionally biased region" description="Acidic residues" evidence="10">
    <location>
        <begin position="145"/>
        <end position="170"/>
    </location>
</feature>
<feature type="compositionally biased region" description="Basic residues" evidence="10">
    <location>
        <begin position="443"/>
        <end position="459"/>
    </location>
</feature>
<dbReference type="PANTHER" id="PTHR12814:SF2">
    <property type="entry name" value="RNA-BINDING PROTEIN NOB1"/>
    <property type="match status" value="1"/>
</dbReference>
<dbReference type="GO" id="GO:0004521">
    <property type="term" value="F:RNA endonuclease activity"/>
    <property type="evidence" value="ECO:0007669"/>
    <property type="project" value="UniProtKB-UniRule"/>
</dbReference>
<gene>
    <name evidence="13" type="ORF">FGIG_01230</name>
</gene>
<dbReference type="InterPro" id="IPR017117">
    <property type="entry name" value="Nob1_euk"/>
</dbReference>
<dbReference type="Gene3D" id="6.20.210.10">
    <property type="entry name" value="Nin one binding (NOB1), Zn-ribbon-like"/>
    <property type="match status" value="1"/>
</dbReference>
<evidence type="ECO:0000259" key="12">
    <source>
        <dbReference type="Pfam" id="PF17146"/>
    </source>
</evidence>
<dbReference type="GO" id="GO:0005737">
    <property type="term" value="C:cytoplasm"/>
    <property type="evidence" value="ECO:0007669"/>
    <property type="project" value="UniProtKB-ARBA"/>
</dbReference>
<dbReference type="PIRSF" id="PIRSF037125">
    <property type="entry name" value="D-site_20S_pre-rRNA_nuclease"/>
    <property type="match status" value="1"/>
</dbReference>
<feature type="binding site" evidence="9">
    <location>
        <position position="278"/>
    </location>
    <ligand>
        <name>Zn(2+)</name>
        <dbReference type="ChEBI" id="CHEBI:29105"/>
    </ligand>
</feature>
<accession>A0A504ZF27</accession>
<feature type="binding site" evidence="9">
    <location>
        <position position="293"/>
    </location>
    <ligand>
        <name>Zn(2+)</name>
        <dbReference type="ChEBI" id="CHEBI:29105"/>
    </ligand>
</feature>
<dbReference type="Pfam" id="PF08772">
    <property type="entry name" value="Zn_ribbon_NOB1"/>
    <property type="match status" value="1"/>
</dbReference>
<dbReference type="GO" id="GO:0031981">
    <property type="term" value="C:nuclear lumen"/>
    <property type="evidence" value="ECO:0007669"/>
    <property type="project" value="UniProtKB-ARBA"/>
</dbReference>
<evidence type="ECO:0000256" key="9">
    <source>
        <dbReference type="PIRSR" id="PIRSR037125-1"/>
    </source>
</evidence>
<evidence type="ECO:0000256" key="7">
    <source>
        <dbReference type="ARBA" id="ARBA00023242"/>
    </source>
</evidence>
<sequence length="459" mass="51055">MTSHAGPLIPHVVVDSAAFIKRARLETFGSNVYTSPQVIAEIRDSQTRAALKCLAYPLQIQMPTKESIQIVKEVAKKTGDNSVISQTDVEVIALTYELHKRHVGEPVPKPVVSCLIDSRVISARVPLPDNLGSIAHARPPSSSDDSNDESDSISDDDDKDSDNDDDDQEQEKEKAKETRKSEDEDFVPAADDWISEENFDQKAASNFGLGNSFMSEQSEQITDPETGRLVSPPPPVVACLTTDFAMQNVIFHLGLDLITLNGMRITRPRTHLLWCGSCFRPTKRTDTYFCPFCAQANLRRIPVTLHPDGHLQFHFARRFTKSLRGLQQPIRRPRGGKHADEPIYCPDQRLPDRRPAKPKNAHVLPIATNGLLEFEDTDLAGALHGVMGLGLDDSAFAVFPLHDVTSRSARLGIRSDHQVAPRSRLRPTAEHGLKPTRGTAHLPKQRTGNKKKRRNTHIH</sequence>
<evidence type="ECO:0000259" key="11">
    <source>
        <dbReference type="Pfam" id="PF08772"/>
    </source>
</evidence>
<evidence type="ECO:0000313" key="14">
    <source>
        <dbReference type="Proteomes" id="UP000316759"/>
    </source>
</evidence>
<dbReference type="GO" id="GO:0030490">
    <property type="term" value="P:maturation of SSU-rRNA"/>
    <property type="evidence" value="ECO:0007669"/>
    <property type="project" value="TreeGrafter"/>
</dbReference>
<dbReference type="InterPro" id="IPR036283">
    <property type="entry name" value="NOB1_Zf-like_sf"/>
</dbReference>
<evidence type="ECO:0000256" key="6">
    <source>
        <dbReference type="ARBA" id="ARBA00022833"/>
    </source>
</evidence>
<evidence type="ECO:0000313" key="13">
    <source>
        <dbReference type="EMBL" id="TPP67880.1"/>
    </source>
</evidence>
<keyword evidence="3" id="KW-0540">Nuclease</keyword>
<reference evidence="13 14" key="1">
    <citation type="submission" date="2019-04" db="EMBL/GenBank/DDBJ databases">
        <title>Annotation for the trematode Fasciola gigantica.</title>
        <authorList>
            <person name="Choi Y.-J."/>
        </authorList>
    </citation>
    <scope>NUCLEOTIDE SEQUENCE [LARGE SCALE GENOMIC DNA]</scope>
    <source>
        <strain evidence="13">Uganda_cow_1</strain>
    </source>
</reference>
<dbReference type="InterPro" id="IPR033411">
    <property type="entry name" value="Ribonuclease_PIN"/>
</dbReference>
<dbReference type="Proteomes" id="UP000316759">
    <property type="component" value="Unassembled WGS sequence"/>
</dbReference>
<feature type="region of interest" description="Disordered" evidence="10">
    <location>
        <begin position="413"/>
        <end position="459"/>
    </location>
</feature>
<comment type="subcellular location">
    <subcellularLocation>
        <location evidence="1 8">Nucleus</location>
    </subcellularLocation>
</comment>
<feature type="domain" description="Ribonuclease PIN" evidence="12">
    <location>
        <begin position="12"/>
        <end position="98"/>
    </location>
</feature>
<dbReference type="Gene3D" id="3.40.50.1010">
    <property type="entry name" value="5'-nuclease"/>
    <property type="match status" value="1"/>
</dbReference>
<feature type="region of interest" description="Disordered" evidence="10">
    <location>
        <begin position="129"/>
        <end position="186"/>
    </location>
</feature>
<feature type="compositionally biased region" description="Basic and acidic residues" evidence="10">
    <location>
        <begin position="171"/>
        <end position="182"/>
    </location>
</feature>
<evidence type="ECO:0000256" key="3">
    <source>
        <dbReference type="ARBA" id="ARBA00022722"/>
    </source>
</evidence>
<evidence type="ECO:0000256" key="1">
    <source>
        <dbReference type="ARBA" id="ARBA00004123"/>
    </source>
</evidence>
<dbReference type="Pfam" id="PF17146">
    <property type="entry name" value="PIN_6"/>
    <property type="match status" value="1"/>
</dbReference>
<dbReference type="CDD" id="cd09876">
    <property type="entry name" value="PIN_Nob1-like"/>
    <property type="match status" value="1"/>
</dbReference>
<feature type="binding site" evidence="9">
    <location>
        <position position="275"/>
    </location>
    <ligand>
        <name>Zn(2+)</name>
        <dbReference type="ChEBI" id="CHEBI:29105"/>
    </ligand>
</feature>
<evidence type="ECO:0000256" key="2">
    <source>
        <dbReference type="ARBA" id="ARBA00005858"/>
    </source>
</evidence>